<dbReference type="Proteomes" id="UP000030748">
    <property type="component" value="Unassembled WGS sequence"/>
</dbReference>
<evidence type="ECO:0000256" key="1">
    <source>
        <dbReference type="SAM" id="MobiDB-lite"/>
    </source>
</evidence>
<name>A0A022R4K0_ERYGU</name>
<evidence type="ECO:0000313" key="3">
    <source>
        <dbReference type="Proteomes" id="UP000030748"/>
    </source>
</evidence>
<protein>
    <submittedName>
        <fullName evidence="2">Uncharacterized protein</fullName>
    </submittedName>
</protein>
<keyword evidence="3" id="KW-1185">Reference proteome</keyword>
<organism evidence="2 3">
    <name type="scientific">Erythranthe guttata</name>
    <name type="common">Yellow monkey flower</name>
    <name type="synonym">Mimulus guttatus</name>
    <dbReference type="NCBI Taxonomy" id="4155"/>
    <lineage>
        <taxon>Eukaryota</taxon>
        <taxon>Viridiplantae</taxon>
        <taxon>Streptophyta</taxon>
        <taxon>Embryophyta</taxon>
        <taxon>Tracheophyta</taxon>
        <taxon>Spermatophyta</taxon>
        <taxon>Magnoliopsida</taxon>
        <taxon>eudicotyledons</taxon>
        <taxon>Gunneridae</taxon>
        <taxon>Pentapetalae</taxon>
        <taxon>asterids</taxon>
        <taxon>lamiids</taxon>
        <taxon>Lamiales</taxon>
        <taxon>Phrymaceae</taxon>
        <taxon>Erythranthe</taxon>
    </lineage>
</organism>
<dbReference type="AlphaFoldDB" id="A0A022R4K0"/>
<reference evidence="2 3" key="1">
    <citation type="journal article" date="2013" name="Proc. Natl. Acad. Sci. U.S.A.">
        <title>Fine-scale variation in meiotic recombination in Mimulus inferred from population shotgun sequencing.</title>
        <authorList>
            <person name="Hellsten U."/>
            <person name="Wright K.M."/>
            <person name="Jenkins J."/>
            <person name="Shu S."/>
            <person name="Yuan Y."/>
            <person name="Wessler S.R."/>
            <person name="Schmutz J."/>
            <person name="Willis J.H."/>
            <person name="Rokhsar D.S."/>
        </authorList>
    </citation>
    <scope>NUCLEOTIDE SEQUENCE [LARGE SCALE GENOMIC DNA]</scope>
    <source>
        <strain evidence="3">cv. DUN x IM62</strain>
    </source>
</reference>
<sequence length="80" mass="9229">MTFNNLESTTYGQSMFHVSLSSLSPQLFSSHLRLSPKFRHRLHHQHRATINLSMSFGLIKDQPPQREPPPSVHSLRLSHN</sequence>
<dbReference type="EMBL" id="KI630679">
    <property type="protein sequence ID" value="EYU34533.1"/>
    <property type="molecule type" value="Genomic_DNA"/>
</dbReference>
<proteinExistence type="predicted"/>
<feature type="region of interest" description="Disordered" evidence="1">
    <location>
        <begin position="59"/>
        <end position="80"/>
    </location>
</feature>
<gene>
    <name evidence="2" type="ORF">MIMGU_mgv1a021105mg</name>
</gene>
<evidence type="ECO:0000313" key="2">
    <source>
        <dbReference type="EMBL" id="EYU34533.1"/>
    </source>
</evidence>
<accession>A0A022R4K0</accession>